<evidence type="ECO:0000256" key="1">
    <source>
        <dbReference type="SAM" id="Phobius"/>
    </source>
</evidence>
<keyword evidence="1" id="KW-1133">Transmembrane helix</keyword>
<accession>K3XR58</accession>
<keyword evidence="3" id="KW-1185">Reference proteome</keyword>
<reference evidence="2" key="2">
    <citation type="submission" date="2018-08" db="UniProtKB">
        <authorList>
            <consortium name="EnsemblPlants"/>
        </authorList>
    </citation>
    <scope>IDENTIFICATION</scope>
    <source>
        <strain evidence="2">Yugu1</strain>
    </source>
</reference>
<dbReference type="InParanoid" id="K3XR58"/>
<dbReference type="AlphaFoldDB" id="K3XR58"/>
<dbReference type="Gramene" id="KQL08236">
    <property type="protein sequence ID" value="KQL08236"/>
    <property type="gene ID" value="SETIT_004398mg"/>
</dbReference>
<name>K3XR58_SETIT</name>
<dbReference type="Proteomes" id="UP000004995">
    <property type="component" value="Unassembled WGS sequence"/>
</dbReference>
<organism evidence="2 3">
    <name type="scientific">Setaria italica</name>
    <name type="common">Foxtail millet</name>
    <name type="synonym">Panicum italicum</name>
    <dbReference type="NCBI Taxonomy" id="4555"/>
    <lineage>
        <taxon>Eukaryota</taxon>
        <taxon>Viridiplantae</taxon>
        <taxon>Streptophyta</taxon>
        <taxon>Embryophyta</taxon>
        <taxon>Tracheophyta</taxon>
        <taxon>Spermatophyta</taxon>
        <taxon>Magnoliopsida</taxon>
        <taxon>Liliopsida</taxon>
        <taxon>Poales</taxon>
        <taxon>Poaceae</taxon>
        <taxon>PACMAD clade</taxon>
        <taxon>Panicoideae</taxon>
        <taxon>Panicodae</taxon>
        <taxon>Paniceae</taxon>
        <taxon>Cenchrinae</taxon>
        <taxon>Setaria</taxon>
    </lineage>
</organism>
<feature type="transmembrane region" description="Helical" evidence="1">
    <location>
        <begin position="12"/>
        <end position="31"/>
    </location>
</feature>
<dbReference type="EnsemblPlants" id="KQL08236">
    <property type="protein sequence ID" value="KQL08236"/>
    <property type="gene ID" value="SETIT_004398mg"/>
</dbReference>
<keyword evidence="1" id="KW-0472">Membrane</keyword>
<dbReference type="HOGENOM" id="CLU_3300332_0_0_1"/>
<evidence type="ECO:0000313" key="3">
    <source>
        <dbReference type="Proteomes" id="UP000004995"/>
    </source>
</evidence>
<protein>
    <submittedName>
        <fullName evidence="2">Uncharacterized protein</fullName>
    </submittedName>
</protein>
<keyword evidence="1" id="KW-0812">Transmembrane</keyword>
<dbReference type="EMBL" id="AGNK02003429">
    <property type="status" value="NOT_ANNOTATED_CDS"/>
    <property type="molecule type" value="Genomic_DNA"/>
</dbReference>
<sequence>MRLRHSGARAIFFAFSYLVPTISAMWKWLAISPRRADGSL</sequence>
<evidence type="ECO:0000313" key="2">
    <source>
        <dbReference type="EnsemblPlants" id="KQL08236"/>
    </source>
</evidence>
<reference evidence="3" key="1">
    <citation type="journal article" date="2012" name="Nat. Biotechnol.">
        <title>Reference genome sequence of the model plant Setaria.</title>
        <authorList>
            <person name="Bennetzen J.L."/>
            <person name="Schmutz J."/>
            <person name="Wang H."/>
            <person name="Percifield R."/>
            <person name="Hawkins J."/>
            <person name="Pontaroli A.C."/>
            <person name="Estep M."/>
            <person name="Feng L."/>
            <person name="Vaughn J.N."/>
            <person name="Grimwood J."/>
            <person name="Jenkins J."/>
            <person name="Barry K."/>
            <person name="Lindquist E."/>
            <person name="Hellsten U."/>
            <person name="Deshpande S."/>
            <person name="Wang X."/>
            <person name="Wu X."/>
            <person name="Mitros T."/>
            <person name="Triplett J."/>
            <person name="Yang X."/>
            <person name="Ye C.Y."/>
            <person name="Mauro-Herrera M."/>
            <person name="Wang L."/>
            <person name="Li P."/>
            <person name="Sharma M."/>
            <person name="Sharma R."/>
            <person name="Ronald P.C."/>
            <person name="Panaud O."/>
            <person name="Kellogg E.A."/>
            <person name="Brutnell T.P."/>
            <person name="Doust A.N."/>
            <person name="Tuskan G.A."/>
            <person name="Rokhsar D."/>
            <person name="Devos K.M."/>
        </authorList>
    </citation>
    <scope>NUCLEOTIDE SEQUENCE [LARGE SCALE GENOMIC DNA]</scope>
    <source>
        <strain evidence="3">cv. Yugu1</strain>
    </source>
</reference>
<proteinExistence type="predicted"/>